<organism evidence="12 13">
    <name type="scientific">Thalassotalea mangrovi</name>
    <dbReference type="NCBI Taxonomy" id="2572245"/>
    <lineage>
        <taxon>Bacteria</taxon>
        <taxon>Pseudomonadati</taxon>
        <taxon>Pseudomonadota</taxon>
        <taxon>Gammaproteobacteria</taxon>
        <taxon>Alteromonadales</taxon>
        <taxon>Colwelliaceae</taxon>
        <taxon>Thalassotalea</taxon>
    </lineage>
</organism>
<proteinExistence type="inferred from homology"/>
<dbReference type="SUPFAM" id="SSF144083">
    <property type="entry name" value="Magnesium transport protein CorA, transmembrane region"/>
    <property type="match status" value="1"/>
</dbReference>
<keyword evidence="3" id="KW-0813">Transport</keyword>
<dbReference type="GO" id="GO:0050897">
    <property type="term" value="F:cobalt ion binding"/>
    <property type="evidence" value="ECO:0007669"/>
    <property type="project" value="TreeGrafter"/>
</dbReference>
<dbReference type="InterPro" id="IPR045861">
    <property type="entry name" value="CorA_cytoplasmic_dom"/>
</dbReference>
<evidence type="ECO:0000256" key="1">
    <source>
        <dbReference type="ARBA" id="ARBA00004651"/>
    </source>
</evidence>
<dbReference type="PANTHER" id="PTHR46494">
    <property type="entry name" value="CORA FAMILY METAL ION TRANSPORTER (EUROFUNG)"/>
    <property type="match status" value="1"/>
</dbReference>
<keyword evidence="9" id="KW-0406">Ion transport</keyword>
<evidence type="ECO:0000256" key="7">
    <source>
        <dbReference type="ARBA" id="ARBA00022833"/>
    </source>
</evidence>
<dbReference type="Gene3D" id="3.30.460.20">
    <property type="entry name" value="CorA soluble domain-like"/>
    <property type="match status" value="1"/>
</dbReference>
<keyword evidence="7" id="KW-0862">Zinc</keyword>
<evidence type="ECO:0000256" key="4">
    <source>
        <dbReference type="ARBA" id="ARBA00022475"/>
    </source>
</evidence>
<dbReference type="InterPro" id="IPR002523">
    <property type="entry name" value="MgTranspt_CorA/ZnTranspt_ZntB"/>
</dbReference>
<feature type="transmembrane region" description="Helical" evidence="11">
    <location>
        <begin position="258"/>
        <end position="279"/>
    </location>
</feature>
<evidence type="ECO:0000313" key="13">
    <source>
        <dbReference type="Proteomes" id="UP000307999"/>
    </source>
</evidence>
<dbReference type="RefSeq" id="WP_136735802.1">
    <property type="nucleotide sequence ID" value="NZ_SWDB01000021.1"/>
</dbReference>
<accession>A0A4U1B4X3</accession>
<evidence type="ECO:0000256" key="2">
    <source>
        <dbReference type="ARBA" id="ARBA00009765"/>
    </source>
</evidence>
<sequence>MTMLLVEEYDFDLRTQAGREPGISTQPHQDRWLHLNYTNLKNREQLKDFPLDNVITDALLSEETRPRAQLLEGGILLSLRGINLAQDSKPEDMVSVRIFLAQDFILSTGRRKLLSLDKVAHSITSQAGPKTPSAWLADLIENLTDNMAGTVHFIEETLSAFEETAIESKELTFQSELANLRRQIIAIRRYLGPQRDALLTLLSDKNPFIDAEQKIEIRESLNHLQLYIEELDLCKERANVLQEEINVNLGQTMNNRMYVLSIVAAIFLPLGFLTGLLGINVGGMPGADDPNAFYLVSFIMLLITVLLTLLLKKNKWL</sequence>
<dbReference type="GO" id="GO:0015087">
    <property type="term" value="F:cobalt ion transmembrane transporter activity"/>
    <property type="evidence" value="ECO:0007669"/>
    <property type="project" value="TreeGrafter"/>
</dbReference>
<dbReference type="Pfam" id="PF01544">
    <property type="entry name" value="CorA"/>
    <property type="match status" value="1"/>
</dbReference>
<dbReference type="GO" id="GO:0000287">
    <property type="term" value="F:magnesium ion binding"/>
    <property type="evidence" value="ECO:0007669"/>
    <property type="project" value="TreeGrafter"/>
</dbReference>
<keyword evidence="10 11" id="KW-0472">Membrane</keyword>
<dbReference type="PANTHER" id="PTHR46494:SF3">
    <property type="entry name" value="ZINC TRANSPORT PROTEIN ZNTB"/>
    <property type="match status" value="1"/>
</dbReference>
<keyword evidence="4" id="KW-1003">Cell membrane</keyword>
<dbReference type="AlphaFoldDB" id="A0A4U1B4X3"/>
<evidence type="ECO:0000256" key="10">
    <source>
        <dbReference type="ARBA" id="ARBA00023136"/>
    </source>
</evidence>
<comment type="similarity">
    <text evidence="2">Belongs to the CorA metal ion transporter (MIT) (TC 1.A.35) family.</text>
</comment>
<protein>
    <submittedName>
        <fullName evidence="12">Zinc transporter ZntB</fullName>
    </submittedName>
</protein>
<keyword evidence="13" id="KW-1185">Reference proteome</keyword>
<feature type="transmembrane region" description="Helical" evidence="11">
    <location>
        <begin position="291"/>
        <end position="311"/>
    </location>
</feature>
<dbReference type="EMBL" id="SWDB01000021">
    <property type="protein sequence ID" value="TKB45316.1"/>
    <property type="molecule type" value="Genomic_DNA"/>
</dbReference>
<keyword evidence="8 11" id="KW-1133">Transmembrane helix</keyword>
<dbReference type="SUPFAM" id="SSF143865">
    <property type="entry name" value="CorA soluble domain-like"/>
    <property type="match status" value="1"/>
</dbReference>
<name>A0A4U1B4X3_9GAMM</name>
<dbReference type="CDD" id="cd12833">
    <property type="entry name" value="ZntB-like_1"/>
    <property type="match status" value="1"/>
</dbReference>
<comment type="caution">
    <text evidence="12">The sequence shown here is derived from an EMBL/GenBank/DDBJ whole genome shotgun (WGS) entry which is preliminary data.</text>
</comment>
<evidence type="ECO:0000256" key="9">
    <source>
        <dbReference type="ARBA" id="ARBA00023065"/>
    </source>
</evidence>
<dbReference type="OrthoDB" id="9803484at2"/>
<dbReference type="GO" id="GO:0015095">
    <property type="term" value="F:magnesium ion transmembrane transporter activity"/>
    <property type="evidence" value="ECO:0007669"/>
    <property type="project" value="TreeGrafter"/>
</dbReference>
<evidence type="ECO:0000256" key="11">
    <source>
        <dbReference type="SAM" id="Phobius"/>
    </source>
</evidence>
<dbReference type="GO" id="GO:0005886">
    <property type="term" value="C:plasma membrane"/>
    <property type="evidence" value="ECO:0007669"/>
    <property type="project" value="UniProtKB-SubCell"/>
</dbReference>
<evidence type="ECO:0000256" key="5">
    <source>
        <dbReference type="ARBA" id="ARBA00022519"/>
    </source>
</evidence>
<dbReference type="InterPro" id="IPR045863">
    <property type="entry name" value="CorA_TM1_TM2"/>
</dbReference>
<keyword evidence="6 11" id="KW-0812">Transmembrane</keyword>
<evidence type="ECO:0000256" key="6">
    <source>
        <dbReference type="ARBA" id="ARBA00022692"/>
    </source>
</evidence>
<dbReference type="Gene3D" id="1.20.58.340">
    <property type="entry name" value="Magnesium transport protein CorA, transmembrane region"/>
    <property type="match status" value="2"/>
</dbReference>
<evidence type="ECO:0000256" key="8">
    <source>
        <dbReference type="ARBA" id="ARBA00022989"/>
    </source>
</evidence>
<keyword evidence="5" id="KW-0997">Cell inner membrane</keyword>
<evidence type="ECO:0000256" key="3">
    <source>
        <dbReference type="ARBA" id="ARBA00022448"/>
    </source>
</evidence>
<comment type="subcellular location">
    <subcellularLocation>
        <location evidence="1">Cell membrane</location>
        <topology evidence="1">Multi-pass membrane protein</topology>
    </subcellularLocation>
</comment>
<reference evidence="12 13" key="1">
    <citation type="submission" date="2019-04" db="EMBL/GenBank/DDBJ databases">
        <title>Thalassotalea guangxiensis sp. nov., isolated from sediment of the coastal wetland.</title>
        <authorList>
            <person name="Zheng S."/>
            <person name="Zhang D."/>
        </authorList>
    </citation>
    <scope>NUCLEOTIDE SEQUENCE [LARGE SCALE GENOMIC DNA]</scope>
    <source>
        <strain evidence="12 13">ZS-4</strain>
    </source>
</reference>
<dbReference type="Proteomes" id="UP000307999">
    <property type="component" value="Unassembled WGS sequence"/>
</dbReference>
<gene>
    <name evidence="12" type="ORF">E8M12_08930</name>
</gene>
<evidence type="ECO:0000313" key="12">
    <source>
        <dbReference type="EMBL" id="TKB45316.1"/>
    </source>
</evidence>